<dbReference type="InterPro" id="IPR002933">
    <property type="entry name" value="Peptidase_M20"/>
</dbReference>
<keyword evidence="2" id="KW-0645">Protease</keyword>
<organism evidence="9 10">
    <name type="scientific">Elliptochloris bilobata</name>
    <dbReference type="NCBI Taxonomy" id="381761"/>
    <lineage>
        <taxon>Eukaryota</taxon>
        <taxon>Viridiplantae</taxon>
        <taxon>Chlorophyta</taxon>
        <taxon>core chlorophytes</taxon>
        <taxon>Trebouxiophyceae</taxon>
        <taxon>Trebouxiophyceae incertae sedis</taxon>
        <taxon>Elliptochloris clade</taxon>
        <taxon>Elliptochloris</taxon>
    </lineage>
</organism>
<feature type="repeat" description="WD" evidence="6">
    <location>
        <begin position="582"/>
        <end position="623"/>
    </location>
</feature>
<evidence type="ECO:0000313" key="9">
    <source>
        <dbReference type="EMBL" id="KAK9839469.1"/>
    </source>
</evidence>
<dbReference type="PRINTS" id="PR00320">
    <property type="entry name" value="GPROTEINBRPT"/>
</dbReference>
<evidence type="ECO:0000256" key="7">
    <source>
        <dbReference type="SAM" id="MobiDB-lite"/>
    </source>
</evidence>
<dbReference type="Gene3D" id="3.40.630.10">
    <property type="entry name" value="Zn peptidases"/>
    <property type="match status" value="1"/>
</dbReference>
<dbReference type="PROSITE" id="PS51278">
    <property type="entry name" value="GATASE_TYPE_2"/>
    <property type="match status" value="1"/>
</dbReference>
<dbReference type="EMBL" id="JALJOU010000016">
    <property type="protein sequence ID" value="KAK9839469.1"/>
    <property type="molecule type" value="Genomic_DNA"/>
</dbReference>
<evidence type="ECO:0000256" key="3">
    <source>
        <dbReference type="ARBA" id="ARBA00022723"/>
    </source>
</evidence>
<feature type="domain" description="Glutamine amidotransferase type-2" evidence="8">
    <location>
        <begin position="2"/>
        <end position="252"/>
    </location>
</feature>
<dbReference type="SUPFAM" id="SSF56235">
    <property type="entry name" value="N-terminal nucleophile aminohydrolases (Ntn hydrolases)"/>
    <property type="match status" value="1"/>
</dbReference>
<dbReference type="CDD" id="cd00200">
    <property type="entry name" value="WD40"/>
    <property type="match status" value="1"/>
</dbReference>
<evidence type="ECO:0000313" key="10">
    <source>
        <dbReference type="Proteomes" id="UP001445335"/>
    </source>
</evidence>
<dbReference type="AlphaFoldDB" id="A0AAW1S0J6"/>
<gene>
    <name evidence="9" type="ORF">WJX81_003920</name>
</gene>
<dbReference type="GO" id="GO:0046872">
    <property type="term" value="F:metal ion binding"/>
    <property type="evidence" value="ECO:0007669"/>
    <property type="project" value="UniProtKB-KW"/>
</dbReference>
<evidence type="ECO:0000256" key="1">
    <source>
        <dbReference type="ARBA" id="ARBA00022574"/>
    </source>
</evidence>
<keyword evidence="4" id="KW-0677">Repeat</keyword>
<keyword evidence="10" id="KW-1185">Reference proteome</keyword>
<evidence type="ECO:0000256" key="5">
    <source>
        <dbReference type="ARBA" id="ARBA00022801"/>
    </source>
</evidence>
<dbReference type="SMART" id="SM00320">
    <property type="entry name" value="WD40"/>
    <property type="match status" value="6"/>
</dbReference>
<keyword evidence="3" id="KW-0479">Metal-binding</keyword>
<dbReference type="GO" id="GO:0006751">
    <property type="term" value="P:glutathione catabolic process"/>
    <property type="evidence" value="ECO:0007669"/>
    <property type="project" value="TreeGrafter"/>
</dbReference>
<reference evidence="9 10" key="1">
    <citation type="journal article" date="2024" name="Nat. Commun.">
        <title>Phylogenomics reveals the evolutionary origins of lichenization in chlorophyte algae.</title>
        <authorList>
            <person name="Puginier C."/>
            <person name="Libourel C."/>
            <person name="Otte J."/>
            <person name="Skaloud P."/>
            <person name="Haon M."/>
            <person name="Grisel S."/>
            <person name="Petersen M."/>
            <person name="Berrin J.G."/>
            <person name="Delaux P.M."/>
            <person name="Dal Grande F."/>
            <person name="Keller J."/>
        </authorList>
    </citation>
    <scope>NUCLEOTIDE SEQUENCE [LARGE SCALE GENOMIC DNA]</scope>
    <source>
        <strain evidence="9 10">SAG 245.80</strain>
    </source>
</reference>
<evidence type="ECO:0000256" key="4">
    <source>
        <dbReference type="ARBA" id="ARBA00022737"/>
    </source>
</evidence>
<keyword evidence="1 6" id="KW-0853">WD repeat</keyword>
<evidence type="ECO:0000256" key="6">
    <source>
        <dbReference type="PROSITE-ProRule" id="PRU00221"/>
    </source>
</evidence>
<sequence length="1206" mass="128883">MCRLLAYVGSPVLVADIVLWPARSIIKQSYDAKERKEDGSMHGHLSLGSLNGDGFGIGWYSDSIVAKATDPTPCVFTSVTPAWNNENLGRLSCKIVSPLVFAHVRAAMPGMPVSEQNCHPFQWGRYLFMHNGMVGGFMRIRRALLATLSDAAYDTVQSFHSDSAICFSIFLHHLPSLSVVQTPQALLQAMEATINTVLASQRAAGVTEVSLLNFVVSDGSTMLATRFIAGSEDEAPASLYYAEGSAFQRSPHAAASDGTAAGASDAYDGRGFDARQEPCSPTVNAATARHTSITGEGEYTLMYGAVGTRVVLVASEPITSSAGDWVAVPRNTVLIVSHNKGGCLNLLSSPLGACCAKARREEVARCLEAATGAAEVASRSWSLQRPPRGEAEPAQEGKPGGELPSGFGRADSTPGSLWLDGKAKVVAGEEQRLSGHSGPVLCLALCGERLFSSSTDLTIKVWDMAGGQCLATLTGHNKPVQSLWVAREHLYSTAGRYLRVWNIAEPSFPCVRVLQLPRNGGALGALAVDANNHIYVAGQDSVVRGFRPESCAADTGGVNGCLKVATGFECWRLGSLEFVRVLRGHRGSILTLFAFNEARLLLSGGRDNLIRCWDMETLVCRRTLSGHKNDIMSIAGLAPAAGPTASVAAAGGDGSPLGRSSSMERSAALFFVSASMDGTVRLWTGQSWACLQIFTAAAVHAPMPFLSAAVSARYLAAGSPDGQVRIWGTAEELLAAPAGLLPCATGHGAHSAAADQPVSSDASLRDDCWRGAKFLASLLESLGAEIKLSRPIEDKHPIVLGRLGRNPDRPTICFYGHYDVQPAMEREWLTHPWEVAAVNGYLYGRGTSDNKGPILGFVYAVKEMQEAVGGELAFNVAFVFEGEEENGSKGFKEAVQTNLHWFEGTQLIVISNTLWVGEQVPCLTYGMRGMISASIEVKGPQRDLHSGNEGGVFNEPLNDLTKVLASLVDGSNRICIPGFLDRVRPNTLAPALARLDNSAEFSLSGYRDALGVPQLVRAASTSELLRARWCEPALSVVDVRLGSDDDNGGEIDPFYRFGPTRFSVIPHAVVGNVSVRFVPDQDAEELITALRQHVDTVFAGLGSSNTVTVRVKSVGDWWEADPESRLFKMAERAVAREWGRAPLFVREGGTMPVASALEKMLGAPALLVPLGQASDACHLANERISRTNLVRGKNVIRNLLEEIAAV</sequence>
<dbReference type="Gene3D" id="3.30.70.360">
    <property type="match status" value="1"/>
</dbReference>
<feature type="region of interest" description="Disordered" evidence="7">
    <location>
        <begin position="378"/>
        <end position="410"/>
    </location>
</feature>
<keyword evidence="5" id="KW-0378">Hydrolase</keyword>
<dbReference type="PROSITE" id="PS50082">
    <property type="entry name" value="WD_REPEATS_2"/>
    <property type="match status" value="2"/>
</dbReference>
<evidence type="ECO:0000256" key="2">
    <source>
        <dbReference type="ARBA" id="ARBA00022670"/>
    </source>
</evidence>
<comment type="caution">
    <text evidence="9">The sequence shown here is derived from an EMBL/GenBank/DDBJ whole genome shotgun (WGS) entry which is preliminary data.</text>
</comment>
<dbReference type="InterPro" id="IPR036322">
    <property type="entry name" value="WD40_repeat_dom_sf"/>
</dbReference>
<dbReference type="InterPro" id="IPR029055">
    <property type="entry name" value="Ntn_hydrolases_N"/>
</dbReference>
<dbReference type="Pfam" id="PF01546">
    <property type="entry name" value="Peptidase_M20"/>
    <property type="match status" value="1"/>
</dbReference>
<dbReference type="PROSITE" id="PS50294">
    <property type="entry name" value="WD_REPEATS_REGION"/>
    <property type="match status" value="2"/>
</dbReference>
<protein>
    <recommendedName>
        <fullName evidence="8">Glutamine amidotransferase type-2 domain-containing protein</fullName>
    </recommendedName>
</protein>
<accession>A0AAW1S0J6</accession>
<dbReference type="PANTHER" id="PTHR43270:SF8">
    <property type="entry name" value="DI- AND TRIPEPTIDASE DUG2-RELATED"/>
    <property type="match status" value="1"/>
</dbReference>
<dbReference type="InterPro" id="IPR017932">
    <property type="entry name" value="GATase_2_dom"/>
</dbReference>
<dbReference type="PROSITE" id="PS00678">
    <property type="entry name" value="WD_REPEATS_1"/>
    <property type="match status" value="1"/>
</dbReference>
<dbReference type="CDD" id="cd01908">
    <property type="entry name" value="YafJ"/>
    <property type="match status" value="1"/>
</dbReference>
<dbReference type="InterPro" id="IPR020472">
    <property type="entry name" value="WD40_PAC1"/>
</dbReference>
<dbReference type="SUPFAM" id="SSF53187">
    <property type="entry name" value="Zn-dependent exopeptidases"/>
    <property type="match status" value="1"/>
</dbReference>
<dbReference type="GO" id="GO:0008233">
    <property type="term" value="F:peptidase activity"/>
    <property type="evidence" value="ECO:0007669"/>
    <property type="project" value="UniProtKB-KW"/>
</dbReference>
<dbReference type="Gene3D" id="2.130.10.10">
    <property type="entry name" value="YVTN repeat-like/Quinoprotein amine dehydrogenase"/>
    <property type="match status" value="2"/>
</dbReference>
<dbReference type="PANTHER" id="PTHR43270">
    <property type="entry name" value="BETA-ALA-HIS DIPEPTIDASE"/>
    <property type="match status" value="1"/>
</dbReference>
<evidence type="ECO:0000259" key="8">
    <source>
        <dbReference type="PROSITE" id="PS51278"/>
    </source>
</evidence>
<feature type="repeat" description="WD" evidence="6">
    <location>
        <begin position="433"/>
        <end position="472"/>
    </location>
</feature>
<dbReference type="GO" id="GO:0006508">
    <property type="term" value="P:proteolysis"/>
    <property type="evidence" value="ECO:0007669"/>
    <property type="project" value="UniProtKB-KW"/>
</dbReference>
<proteinExistence type="predicted"/>
<dbReference type="Proteomes" id="UP001445335">
    <property type="component" value="Unassembled WGS sequence"/>
</dbReference>
<dbReference type="InterPro" id="IPR015943">
    <property type="entry name" value="WD40/YVTN_repeat-like_dom_sf"/>
</dbReference>
<name>A0AAW1S0J6_9CHLO</name>
<dbReference type="Gene3D" id="3.60.20.10">
    <property type="entry name" value="Glutamine Phosphoribosylpyrophosphate, subunit 1, domain 1"/>
    <property type="match status" value="1"/>
</dbReference>
<dbReference type="InterPro" id="IPR019775">
    <property type="entry name" value="WD40_repeat_CS"/>
</dbReference>
<dbReference type="Pfam" id="PF00400">
    <property type="entry name" value="WD40"/>
    <property type="match status" value="3"/>
</dbReference>
<dbReference type="SUPFAM" id="SSF50978">
    <property type="entry name" value="WD40 repeat-like"/>
    <property type="match status" value="1"/>
</dbReference>
<dbReference type="InterPro" id="IPR001680">
    <property type="entry name" value="WD40_rpt"/>
</dbReference>
<dbReference type="InterPro" id="IPR051458">
    <property type="entry name" value="Cyt/Met_Dipeptidase"/>
</dbReference>